<dbReference type="InterPro" id="IPR021848">
    <property type="entry name" value="HODM_asu-like"/>
</dbReference>
<sequence>MSILYLFSFQSSPTINTKSTPSPFTLPTPPAYPNWSIEHTKPLPYRPFRYGPKHHITMGMRKLSFTDWFELDNHYPSYHALKASRIASRGEKCCRTAPKALPAAYEFLAELCEYLPARYPTLFRRTETGIENIWSEETFDICTRPLGEDPMQMAARLVQDDLAIMIEKPDGEYYLLAGAVLLAGFWKLEDKFGMSLSSIHTHGNVPQFKEKLEKGMGNMFRRLKCEEIYGRNNYYVQVDDGLAWAKSIAPEDAKETYWATAGKSTSVEGYHFRSERQTVRRLPRSGAVVFTFRTYFVPLQEIVEEDYVPGRLASAVRSWGEDVAKYKGKEVYEDVLLEFLDRKHREQLDRGLDMSREDEVHSYPF</sequence>
<gene>
    <name evidence="1" type="ORF">BO78DRAFT_457705</name>
</gene>
<organism evidence="1 2">
    <name type="scientific">Aspergillus sclerotiicarbonarius (strain CBS 121057 / IBT 28362)</name>
    <dbReference type="NCBI Taxonomy" id="1448318"/>
    <lineage>
        <taxon>Eukaryota</taxon>
        <taxon>Fungi</taxon>
        <taxon>Dikarya</taxon>
        <taxon>Ascomycota</taxon>
        <taxon>Pezizomycotina</taxon>
        <taxon>Eurotiomycetes</taxon>
        <taxon>Eurotiomycetidae</taxon>
        <taxon>Eurotiales</taxon>
        <taxon>Aspergillaceae</taxon>
        <taxon>Aspergillus</taxon>
        <taxon>Aspergillus subgen. Circumdati</taxon>
    </lineage>
</organism>
<proteinExistence type="predicted"/>
<dbReference type="EMBL" id="KZ826318">
    <property type="protein sequence ID" value="PYI11240.1"/>
    <property type="molecule type" value="Genomic_DNA"/>
</dbReference>
<dbReference type="Proteomes" id="UP000248423">
    <property type="component" value="Unassembled WGS sequence"/>
</dbReference>
<accession>A0A319ENE8</accession>
<dbReference type="STRING" id="1448318.A0A319ENE8"/>
<evidence type="ECO:0000313" key="2">
    <source>
        <dbReference type="Proteomes" id="UP000248423"/>
    </source>
</evidence>
<evidence type="ECO:0000313" key="1">
    <source>
        <dbReference type="EMBL" id="PYI11240.1"/>
    </source>
</evidence>
<protein>
    <recommendedName>
        <fullName evidence="3">Mannosyl transferase</fullName>
    </recommendedName>
</protein>
<dbReference type="AlphaFoldDB" id="A0A319ENE8"/>
<dbReference type="OrthoDB" id="497541at2759"/>
<keyword evidence="2" id="KW-1185">Reference proteome</keyword>
<evidence type="ECO:0008006" key="3">
    <source>
        <dbReference type="Google" id="ProtNLM"/>
    </source>
</evidence>
<dbReference type="VEuPathDB" id="FungiDB:BO78DRAFT_457705"/>
<name>A0A319ENE8_ASPSB</name>
<reference evidence="1 2" key="1">
    <citation type="submission" date="2018-02" db="EMBL/GenBank/DDBJ databases">
        <title>The genomes of Aspergillus section Nigri reveals drivers in fungal speciation.</title>
        <authorList>
            <consortium name="DOE Joint Genome Institute"/>
            <person name="Vesth T.C."/>
            <person name="Nybo J."/>
            <person name="Theobald S."/>
            <person name="Brandl J."/>
            <person name="Frisvad J.C."/>
            <person name="Nielsen K.F."/>
            <person name="Lyhne E.K."/>
            <person name="Kogle M.E."/>
            <person name="Kuo A."/>
            <person name="Riley R."/>
            <person name="Clum A."/>
            <person name="Nolan M."/>
            <person name="Lipzen A."/>
            <person name="Salamov A."/>
            <person name="Henrissat B."/>
            <person name="Wiebenga A."/>
            <person name="De vries R.P."/>
            <person name="Grigoriev I.V."/>
            <person name="Mortensen U.H."/>
            <person name="Andersen M.R."/>
            <person name="Baker S.E."/>
        </authorList>
    </citation>
    <scope>NUCLEOTIDE SEQUENCE [LARGE SCALE GENOMIC DNA]</scope>
    <source>
        <strain evidence="1 2">CBS 121057</strain>
    </source>
</reference>
<dbReference type="Pfam" id="PF11927">
    <property type="entry name" value="HODM_asu-like"/>
    <property type="match status" value="1"/>
</dbReference>